<feature type="transmembrane region" description="Helical" evidence="2">
    <location>
        <begin position="122"/>
        <end position="147"/>
    </location>
</feature>
<dbReference type="InterPro" id="IPR026004">
    <property type="entry name" value="Septum_form"/>
</dbReference>
<feature type="compositionally biased region" description="Pro residues" evidence="1">
    <location>
        <begin position="57"/>
        <end position="87"/>
    </location>
</feature>
<dbReference type="InterPro" id="IPR025241">
    <property type="entry name" value="DUF4190"/>
</dbReference>
<dbReference type="Pfam" id="PF13828">
    <property type="entry name" value="DUF4190"/>
    <property type="match status" value="1"/>
</dbReference>
<reference evidence="5 6" key="1">
    <citation type="submission" date="2019-04" db="EMBL/GenBank/DDBJ databases">
        <title>Draft genome sequences of Streptomyces avermitilis NBRC 14893.</title>
        <authorList>
            <person name="Komaki H."/>
            <person name="Tamura T."/>
            <person name="Hosoyama A."/>
        </authorList>
    </citation>
    <scope>NUCLEOTIDE SEQUENCE [LARGE SCALE GENOMIC DNA]</scope>
    <source>
        <strain evidence="5 6">NBRC 14893</strain>
    </source>
</reference>
<dbReference type="EMBL" id="BJHX01000001">
    <property type="protein sequence ID" value="GDY63078.1"/>
    <property type="molecule type" value="Genomic_DNA"/>
</dbReference>
<evidence type="ECO:0000256" key="1">
    <source>
        <dbReference type="SAM" id="MobiDB-lite"/>
    </source>
</evidence>
<evidence type="ECO:0000313" key="6">
    <source>
        <dbReference type="Proteomes" id="UP000302139"/>
    </source>
</evidence>
<feature type="region of interest" description="Disordered" evidence="1">
    <location>
        <begin position="438"/>
        <end position="467"/>
    </location>
</feature>
<name>A0A4D4LXB1_STRAX</name>
<keyword evidence="2" id="KW-0472">Membrane</keyword>
<dbReference type="Pfam" id="PF13845">
    <property type="entry name" value="Septum_form"/>
    <property type="match status" value="1"/>
</dbReference>
<dbReference type="Proteomes" id="UP000302139">
    <property type="component" value="Unassembled WGS sequence"/>
</dbReference>
<gene>
    <name evidence="5" type="ORF">SAV14893_024710</name>
</gene>
<comment type="caution">
    <text evidence="5">The sequence shown here is derived from an EMBL/GenBank/DDBJ whole genome shotgun (WGS) entry which is preliminary data.</text>
</comment>
<evidence type="ECO:0000313" key="5">
    <source>
        <dbReference type="EMBL" id="GDY63078.1"/>
    </source>
</evidence>
<feature type="region of interest" description="Disordered" evidence="1">
    <location>
        <begin position="1"/>
        <end position="101"/>
    </location>
</feature>
<feature type="domain" description="DUF4190" evidence="3">
    <location>
        <begin position="122"/>
        <end position="177"/>
    </location>
</feature>
<evidence type="ECO:0008006" key="7">
    <source>
        <dbReference type="Google" id="ProtNLM"/>
    </source>
</evidence>
<dbReference type="AlphaFoldDB" id="A0A4D4LXB1"/>
<keyword evidence="2" id="KW-0812">Transmembrane</keyword>
<evidence type="ECO:0000256" key="2">
    <source>
        <dbReference type="SAM" id="Phobius"/>
    </source>
</evidence>
<feature type="transmembrane region" description="Helical" evidence="2">
    <location>
        <begin position="159"/>
        <end position="180"/>
    </location>
</feature>
<evidence type="ECO:0000259" key="3">
    <source>
        <dbReference type="Pfam" id="PF13828"/>
    </source>
</evidence>
<dbReference type="SUPFAM" id="SSF81995">
    <property type="entry name" value="beta-sandwich domain of Sec23/24"/>
    <property type="match status" value="1"/>
</dbReference>
<feature type="compositionally biased region" description="Low complexity" evidence="1">
    <location>
        <begin position="88"/>
        <end position="101"/>
    </location>
</feature>
<organism evidence="5 6">
    <name type="scientific">Streptomyces avermitilis</name>
    <dbReference type="NCBI Taxonomy" id="33903"/>
    <lineage>
        <taxon>Bacteria</taxon>
        <taxon>Bacillati</taxon>
        <taxon>Actinomycetota</taxon>
        <taxon>Actinomycetes</taxon>
        <taxon>Kitasatosporales</taxon>
        <taxon>Streptomycetaceae</taxon>
        <taxon>Streptomyces</taxon>
    </lineage>
</organism>
<sequence>MDSRGVPRSFSRTRPRPAFHPHPCRAYHAPCRTSRTSVPSTPDEEHGTRGHTSAPGPQQPEGPYPPQGTPYPPPGTQYVPPGSPYPQGPYQQQPYANPYPQPYQQWGQGYSPFNRPASVNGLAITSLVLGVVCCVPALGLILGVIALGQIKRRGERGKGLAIGGIVMSSLGTVLLVLSLATGGAHEFWEGFEDEARDSGGSGVTFSVGKGECFDSPSGSLEGEAYDVDKVPCAGDHQAEVFANFKIQEGGYPGDGKISETADDKCYALQNVYAMDSWAVPDNVDVYYFTPTEDSWSLGDREVTCMFGNTDEKGSLKGTLRCDDTTLGADQLAYLQADGILYDALDTAPDEEYVEDDLPGHKEWATRVAKALGDQTELLRAHQWAAADEQPVTDQAKALDQARKEWGQAAKAADADAFYTHYDNGSRLLEGSRAVTARKALGLATTPPSDGGDGGGGGQGSGDSSSEV</sequence>
<feature type="domain" description="Septum formation-related" evidence="4">
    <location>
        <begin position="210"/>
        <end position="304"/>
    </location>
</feature>
<protein>
    <recommendedName>
        <fullName evidence="7">DUF4190 domain-containing protein</fullName>
    </recommendedName>
</protein>
<proteinExistence type="predicted"/>
<evidence type="ECO:0000259" key="4">
    <source>
        <dbReference type="Pfam" id="PF13845"/>
    </source>
</evidence>
<accession>A0A4D4LXB1</accession>
<keyword evidence="2" id="KW-1133">Transmembrane helix</keyword>
<feature type="compositionally biased region" description="Gly residues" evidence="1">
    <location>
        <begin position="450"/>
        <end position="460"/>
    </location>
</feature>
<feature type="compositionally biased region" description="Basic residues" evidence="1">
    <location>
        <begin position="11"/>
        <end position="25"/>
    </location>
</feature>